<sequence>MSDKPKIYNYKALRNVVTRIRDDLRQNDNGGVDFVLLYAYNGTGKTRLSMEFKEAGKRKRGQERDTLYFNAFTEDLFHWDNDLENDANRVLQINSDSKFFEGFKELALEDKIFAYLARYSNFNFKVDYDNWNVSFSKLVKNPRFRPGSEEPETIVQDSIKISRGEENIFIWCVFLAICELVIDGSEAYSWVKYFYIDDPISSLDDNNAIAVGSDLAKLLRRSIGKVKTVISSHHSLFFNVMCNELKKQPHKSYFIYSRNGDGYSLQSTTDTPFFHHVAMLSELKKAADAGRLYANHFNVLRGVLEKTSAFFGFKDFSGCIHGIEDEVLFSRALNLLSHGDYSLFDPKELTEDNKRLFNSILNGFLARYAFDLPDIHA</sequence>
<dbReference type="Proteomes" id="UP000242469">
    <property type="component" value="Unassembled WGS sequence"/>
</dbReference>
<proteinExistence type="predicted"/>
<dbReference type="EMBL" id="FNRJ01000012">
    <property type="protein sequence ID" value="SEA99371.1"/>
    <property type="molecule type" value="Genomic_DNA"/>
</dbReference>
<accession>A0A1H4FQF5</accession>
<protein>
    <submittedName>
        <fullName evidence="1">AAA domain-containing protein</fullName>
    </submittedName>
</protein>
<dbReference type="InterPro" id="IPR027417">
    <property type="entry name" value="P-loop_NTPase"/>
</dbReference>
<dbReference type="Gene3D" id="3.40.50.300">
    <property type="entry name" value="P-loop containing nucleotide triphosphate hydrolases"/>
    <property type="match status" value="1"/>
</dbReference>
<evidence type="ECO:0000313" key="1">
    <source>
        <dbReference type="EMBL" id="SEA99371.1"/>
    </source>
</evidence>
<gene>
    <name evidence="1" type="ORF">SAMN02745729_11254</name>
</gene>
<dbReference type="STRING" id="1122198.SAMN02745729_11254"/>
<name>A0A1H4FQF5_9GAMM</name>
<organism evidence="1 2">
    <name type="scientific">Marinobacterium iners DSM 11526</name>
    <dbReference type="NCBI Taxonomy" id="1122198"/>
    <lineage>
        <taxon>Bacteria</taxon>
        <taxon>Pseudomonadati</taxon>
        <taxon>Pseudomonadota</taxon>
        <taxon>Gammaproteobacteria</taxon>
        <taxon>Oceanospirillales</taxon>
        <taxon>Oceanospirillaceae</taxon>
        <taxon>Marinobacterium</taxon>
    </lineage>
</organism>
<evidence type="ECO:0000313" key="2">
    <source>
        <dbReference type="Proteomes" id="UP000242469"/>
    </source>
</evidence>
<dbReference type="AlphaFoldDB" id="A0A1H4FQF5"/>
<dbReference type="OrthoDB" id="9795565at2"/>
<reference evidence="2" key="1">
    <citation type="submission" date="2016-10" db="EMBL/GenBank/DDBJ databases">
        <authorList>
            <person name="Varghese N."/>
            <person name="Submissions S."/>
        </authorList>
    </citation>
    <scope>NUCLEOTIDE SEQUENCE [LARGE SCALE GENOMIC DNA]</scope>
    <source>
        <strain evidence="2">DSM 11526</strain>
    </source>
</reference>
<keyword evidence="2" id="KW-1185">Reference proteome</keyword>
<dbReference type="RefSeq" id="WP_091827198.1">
    <property type="nucleotide sequence ID" value="NZ_FNRJ01000012.1"/>
</dbReference>